<keyword evidence="3" id="KW-1185">Reference proteome</keyword>
<dbReference type="EMBL" id="NKHZ01000088">
    <property type="protein sequence ID" value="PNS14219.1"/>
    <property type="molecule type" value="Genomic_DNA"/>
</dbReference>
<keyword evidence="1" id="KW-0732">Signal</keyword>
<evidence type="ECO:0000313" key="2">
    <source>
        <dbReference type="EMBL" id="PNS14219.1"/>
    </source>
</evidence>
<feature type="chain" id="PRO_5014469272" description="Transglycosylase SLT domain-containing protein" evidence="1">
    <location>
        <begin position="21"/>
        <end position="259"/>
    </location>
</feature>
<dbReference type="Proteomes" id="UP000243797">
    <property type="component" value="Unassembled WGS sequence"/>
</dbReference>
<dbReference type="OrthoDB" id="1193027at2759"/>
<name>A0A2K1QH36_9PEZI</name>
<dbReference type="InParanoid" id="A0A2K1QH36"/>
<feature type="signal peptide" evidence="1">
    <location>
        <begin position="1"/>
        <end position="20"/>
    </location>
</feature>
<evidence type="ECO:0000313" key="3">
    <source>
        <dbReference type="Proteomes" id="UP000243797"/>
    </source>
</evidence>
<accession>A0A2K1QH36</accession>
<proteinExistence type="predicted"/>
<dbReference type="AlphaFoldDB" id="A0A2K1QH36"/>
<protein>
    <recommendedName>
        <fullName evidence="4">Transglycosylase SLT domain-containing protein</fullName>
    </recommendedName>
</protein>
<evidence type="ECO:0008006" key="4">
    <source>
        <dbReference type="Google" id="ProtNLM"/>
    </source>
</evidence>
<organism evidence="2 3">
    <name type="scientific">Sphaceloma murrayae</name>
    <dbReference type="NCBI Taxonomy" id="2082308"/>
    <lineage>
        <taxon>Eukaryota</taxon>
        <taxon>Fungi</taxon>
        <taxon>Dikarya</taxon>
        <taxon>Ascomycota</taxon>
        <taxon>Pezizomycotina</taxon>
        <taxon>Dothideomycetes</taxon>
        <taxon>Dothideomycetidae</taxon>
        <taxon>Myriangiales</taxon>
        <taxon>Elsinoaceae</taxon>
        <taxon>Sphaceloma</taxon>
    </lineage>
</organism>
<reference evidence="2 3" key="1">
    <citation type="submission" date="2017-06" db="EMBL/GenBank/DDBJ databases">
        <title>Draft genome sequence of a variant of Elsinoe murrayae.</title>
        <authorList>
            <person name="Cheng Q."/>
        </authorList>
    </citation>
    <scope>NUCLEOTIDE SEQUENCE [LARGE SCALE GENOMIC DNA]</scope>
    <source>
        <strain evidence="2 3">CQ-2017a</strain>
    </source>
</reference>
<evidence type="ECO:0000256" key="1">
    <source>
        <dbReference type="SAM" id="SignalP"/>
    </source>
</evidence>
<comment type="caution">
    <text evidence="2">The sequence shown here is derived from an EMBL/GenBank/DDBJ whole genome shotgun (WGS) entry which is preliminary data.</text>
</comment>
<sequence>MRTKIELAAVFAVLSALSSAAPTTVSEKREAAGPVQAKQYDCSFVKSGGLPSAFPDKSQWLSGEQLWQLHEQEARSANQGAFTDLEAGLKAMKSALIDFPWTLGMPELNELPDGIFVAKAVQESSLRAKPPCTNAGTTNCGILQGPQGSRMFEEANPTSLNNVVEDAIKGKNDSGGGYGDGFLAAMQKATALGGKTPAERVAIATRLYNSGLNSLSKRMNLNAATGASTPSYVSDMANLLTGWVNDGQHGSFAACGGKQ</sequence>
<gene>
    <name evidence="2" type="ORF">CAC42_6732</name>
</gene>